<evidence type="ECO:0000256" key="1">
    <source>
        <dbReference type="ARBA" id="ARBA00022679"/>
    </source>
</evidence>
<dbReference type="GO" id="GO:0016779">
    <property type="term" value="F:nucleotidyltransferase activity"/>
    <property type="evidence" value="ECO:0007669"/>
    <property type="project" value="UniProtKB-KW"/>
</dbReference>
<dbReference type="EMBL" id="ADVR01000131">
    <property type="protein sequence ID" value="EFO79062.1"/>
    <property type="molecule type" value="Genomic_DNA"/>
</dbReference>
<gene>
    <name evidence="5" type="ORF">OSCT_3063</name>
</gene>
<dbReference type="Proteomes" id="UP000054010">
    <property type="component" value="Unassembled WGS sequence"/>
</dbReference>
<proteinExistence type="predicted"/>
<dbReference type="Pfam" id="PF25087">
    <property type="entry name" value="GMPPB_C"/>
    <property type="match status" value="1"/>
</dbReference>
<dbReference type="Gene3D" id="2.160.10.10">
    <property type="entry name" value="Hexapeptide repeat proteins"/>
    <property type="match status" value="1"/>
</dbReference>
<organism evidence="5 6">
    <name type="scientific">Oscillochloris trichoides DG-6</name>
    <dbReference type="NCBI Taxonomy" id="765420"/>
    <lineage>
        <taxon>Bacteria</taxon>
        <taxon>Bacillati</taxon>
        <taxon>Chloroflexota</taxon>
        <taxon>Chloroflexia</taxon>
        <taxon>Chloroflexales</taxon>
        <taxon>Chloroflexineae</taxon>
        <taxon>Oscillochloridaceae</taxon>
        <taxon>Oscillochloris</taxon>
    </lineage>
</organism>
<evidence type="ECO:0000259" key="3">
    <source>
        <dbReference type="Pfam" id="PF00483"/>
    </source>
</evidence>
<dbReference type="OrthoDB" id="9775031at2"/>
<dbReference type="InterPro" id="IPR050065">
    <property type="entry name" value="GlmU-like"/>
</dbReference>
<evidence type="ECO:0000313" key="5">
    <source>
        <dbReference type="EMBL" id="EFO79062.1"/>
    </source>
</evidence>
<dbReference type="eggNOG" id="COG1208">
    <property type="taxonomic scope" value="Bacteria"/>
</dbReference>
<dbReference type="Gene3D" id="3.90.550.10">
    <property type="entry name" value="Spore Coat Polysaccharide Biosynthesis Protein SpsA, Chain A"/>
    <property type="match status" value="1"/>
</dbReference>
<dbReference type="PANTHER" id="PTHR43584:SF8">
    <property type="entry name" value="N-ACETYLMURAMATE ALPHA-1-PHOSPHATE URIDYLYLTRANSFERASE"/>
    <property type="match status" value="1"/>
</dbReference>
<comment type="caution">
    <text evidence="5">The sequence shown here is derived from an EMBL/GenBank/DDBJ whole genome shotgun (WGS) entry which is preliminary data.</text>
</comment>
<dbReference type="Pfam" id="PF00483">
    <property type="entry name" value="NTP_transferase"/>
    <property type="match status" value="1"/>
</dbReference>
<dbReference type="CDD" id="cd04181">
    <property type="entry name" value="NTP_transferase"/>
    <property type="match status" value="1"/>
</dbReference>
<feature type="domain" description="Mannose-1-phosphate guanyltransferase C-terminal" evidence="4">
    <location>
        <begin position="267"/>
        <end position="366"/>
    </location>
</feature>
<dbReference type="SUPFAM" id="SSF53448">
    <property type="entry name" value="Nucleotide-diphospho-sugar transferases"/>
    <property type="match status" value="1"/>
</dbReference>
<accession>E1IIB2</accession>
<protein>
    <submittedName>
        <fullName evidence="5">Nucleotidyl transferase</fullName>
    </submittedName>
</protein>
<dbReference type="AlphaFoldDB" id="E1IIB2"/>
<evidence type="ECO:0000259" key="4">
    <source>
        <dbReference type="Pfam" id="PF25087"/>
    </source>
</evidence>
<evidence type="ECO:0000256" key="2">
    <source>
        <dbReference type="ARBA" id="ARBA00022695"/>
    </source>
</evidence>
<dbReference type="PANTHER" id="PTHR43584">
    <property type="entry name" value="NUCLEOTIDYL TRANSFERASE"/>
    <property type="match status" value="1"/>
</dbReference>
<dbReference type="STRING" id="765420.OSCT_3063"/>
<feature type="domain" description="Nucleotidyl transferase" evidence="3">
    <location>
        <begin position="15"/>
        <end position="236"/>
    </location>
</feature>
<dbReference type="HOGENOM" id="CLU_029499_0_1_0"/>
<sequence length="391" mass="41293">MAHRPVPATCTTRHAVILAAGESKRTRPLTSHRPKPLIPLLGRPLLAHILDELVGLVDHATLVIGYRADAIRHAFGASYRGIALHYVLQTEVNGTAGALRAVGPLAEPFFLLYGDNLIAHADLVGVCASLPSLAGLRVEDARSFGVLQIEDGHVRGIWEKPEHPPPDALANPGIYHLDAAAFPALEQIQPSPRGEYELTDLIGLLAAQRPVGYHICTGFWVPIGTPWEALSAVQFLLARRAGLASQIDPQAHIEPGVQISGWVQIGRARVGAGSRIIGPAVIGDDCVIGAGCRVETSCMEPGAHVDDGARVHDSVIGAGAHVGAGSRVESSWLDDLASVAPISRLPSQHFTNLRPTAATAGLLTPTQLCTRGVILSREVHVNGTVDAGRVV</sequence>
<reference evidence="5 6" key="1">
    <citation type="journal article" date="2011" name="J. Bacteriol.">
        <title>Draft genome sequence of the anoxygenic filamentous phototrophic bacterium Oscillochloris trichoides subsp. DG-6.</title>
        <authorList>
            <person name="Kuznetsov B.B."/>
            <person name="Ivanovsky R.N."/>
            <person name="Keppen O.I."/>
            <person name="Sukhacheva M.V."/>
            <person name="Bumazhkin B.K."/>
            <person name="Patutina E.O."/>
            <person name="Beletsky A.V."/>
            <person name="Mardanov A.V."/>
            <person name="Baslerov R.V."/>
            <person name="Panteleeva A.N."/>
            <person name="Kolganova T.V."/>
            <person name="Ravin N.V."/>
            <person name="Skryabin K.G."/>
        </authorList>
    </citation>
    <scope>NUCLEOTIDE SEQUENCE [LARGE SCALE GENOMIC DNA]</scope>
    <source>
        <strain evidence="5 6">DG-6</strain>
    </source>
</reference>
<keyword evidence="2" id="KW-0548">Nucleotidyltransferase</keyword>
<dbReference type="InterPro" id="IPR005835">
    <property type="entry name" value="NTP_transferase_dom"/>
</dbReference>
<evidence type="ECO:0000313" key="6">
    <source>
        <dbReference type="Proteomes" id="UP000054010"/>
    </source>
</evidence>
<keyword evidence="6" id="KW-1185">Reference proteome</keyword>
<keyword evidence="1 5" id="KW-0808">Transferase</keyword>
<name>E1IIB2_9CHLR</name>
<dbReference type="InterPro" id="IPR056729">
    <property type="entry name" value="GMPPB_C"/>
</dbReference>
<dbReference type="InterPro" id="IPR029044">
    <property type="entry name" value="Nucleotide-diphossugar_trans"/>
</dbReference>